<gene>
    <name evidence="2" type="ORF">S03H2_72313</name>
</gene>
<evidence type="ECO:0000313" key="2">
    <source>
        <dbReference type="EMBL" id="GAH99380.1"/>
    </source>
</evidence>
<reference evidence="2" key="1">
    <citation type="journal article" date="2014" name="Front. Microbiol.">
        <title>High frequency of phylogenetically diverse reductive dehalogenase-homologous genes in deep subseafloor sedimentary metagenomes.</title>
        <authorList>
            <person name="Kawai M."/>
            <person name="Futagami T."/>
            <person name="Toyoda A."/>
            <person name="Takaki Y."/>
            <person name="Nishi S."/>
            <person name="Hori S."/>
            <person name="Arai W."/>
            <person name="Tsubouchi T."/>
            <person name="Morono Y."/>
            <person name="Uchiyama I."/>
            <person name="Ito T."/>
            <person name="Fujiyama A."/>
            <person name="Inagaki F."/>
            <person name="Takami H."/>
        </authorList>
    </citation>
    <scope>NUCLEOTIDE SEQUENCE</scope>
    <source>
        <strain evidence="2">Expedition CK06-06</strain>
    </source>
</reference>
<dbReference type="GO" id="GO:0006260">
    <property type="term" value="P:DNA replication"/>
    <property type="evidence" value="ECO:0007669"/>
    <property type="project" value="InterPro"/>
</dbReference>
<dbReference type="GO" id="GO:0008408">
    <property type="term" value="F:3'-5' exonuclease activity"/>
    <property type="evidence" value="ECO:0007669"/>
    <property type="project" value="InterPro"/>
</dbReference>
<dbReference type="EMBL" id="BARU01048813">
    <property type="protein sequence ID" value="GAH99380.1"/>
    <property type="molecule type" value="Genomic_DNA"/>
</dbReference>
<proteinExistence type="predicted"/>
<accession>X1L0F6</accession>
<organism evidence="2">
    <name type="scientific">marine sediment metagenome</name>
    <dbReference type="NCBI Taxonomy" id="412755"/>
    <lineage>
        <taxon>unclassified sequences</taxon>
        <taxon>metagenomes</taxon>
        <taxon>ecological metagenomes</taxon>
    </lineage>
</organism>
<dbReference type="InterPro" id="IPR011708">
    <property type="entry name" value="DNA_pol3_alpha_NTPase_dom"/>
</dbReference>
<dbReference type="InterPro" id="IPR004805">
    <property type="entry name" value="DnaE2/DnaE/PolC"/>
</dbReference>
<feature type="non-terminal residue" evidence="2">
    <location>
        <position position="1"/>
    </location>
</feature>
<comment type="caution">
    <text evidence="2">The sequence shown here is derived from an EMBL/GenBank/DDBJ whole genome shotgun (WGS) entry which is preliminary data.</text>
</comment>
<dbReference type="InterPro" id="IPR041931">
    <property type="entry name" value="DNA_pol3_alpha_thumb_dom"/>
</dbReference>
<dbReference type="PANTHER" id="PTHR32294">
    <property type="entry name" value="DNA POLYMERASE III SUBUNIT ALPHA"/>
    <property type="match status" value="1"/>
</dbReference>
<sequence>EYVSKKYGNDKVAQIITFGTMAARAAVRDVGRALGIPYARVDTIAKMIPWEPNITIEKALKME</sequence>
<feature type="non-terminal residue" evidence="2">
    <location>
        <position position="63"/>
    </location>
</feature>
<name>X1L0F6_9ZZZZ</name>
<dbReference type="PANTHER" id="PTHR32294:SF0">
    <property type="entry name" value="DNA POLYMERASE III SUBUNIT ALPHA"/>
    <property type="match status" value="1"/>
</dbReference>
<dbReference type="Pfam" id="PF07733">
    <property type="entry name" value="DNA_pol3_alpha"/>
    <property type="match status" value="1"/>
</dbReference>
<dbReference type="AlphaFoldDB" id="X1L0F6"/>
<evidence type="ECO:0000259" key="1">
    <source>
        <dbReference type="Pfam" id="PF07733"/>
    </source>
</evidence>
<feature type="domain" description="Bacterial DNA polymerase III alpha subunit NTPase" evidence="1">
    <location>
        <begin position="1"/>
        <end position="61"/>
    </location>
</feature>
<protein>
    <recommendedName>
        <fullName evidence="1">Bacterial DNA polymerase III alpha subunit NTPase domain-containing protein</fullName>
    </recommendedName>
</protein>
<dbReference type="Gene3D" id="1.10.10.1600">
    <property type="entry name" value="Bacterial DNA polymerase III alpha subunit, thumb domain"/>
    <property type="match status" value="1"/>
</dbReference>